<dbReference type="Proteomes" id="UP000239800">
    <property type="component" value="Unassembled WGS sequence"/>
</dbReference>
<keyword evidence="1" id="KW-0808">Transferase</keyword>
<reference evidence="4 5" key="1">
    <citation type="submission" date="2016-11" db="EMBL/GenBank/DDBJ databases">
        <title>Trade-off between light-utilization and light-protection in marine flavobacteria.</title>
        <authorList>
            <person name="Kumagai Y."/>
        </authorList>
    </citation>
    <scope>NUCLEOTIDE SEQUENCE [LARGE SCALE GENOMIC DNA]</scope>
    <source>
        <strain evidence="4 5">NBRC 107741</strain>
    </source>
</reference>
<keyword evidence="3" id="KW-0012">Acyltransferase</keyword>
<evidence type="ECO:0000256" key="3">
    <source>
        <dbReference type="ARBA" id="ARBA00023315"/>
    </source>
</evidence>
<dbReference type="GO" id="GO:0016746">
    <property type="term" value="F:acyltransferase activity"/>
    <property type="evidence" value="ECO:0007669"/>
    <property type="project" value="UniProtKB-KW"/>
</dbReference>
<gene>
    <name evidence="4" type="ORF">BST85_02420</name>
</gene>
<dbReference type="PANTHER" id="PTHR23416:SF78">
    <property type="entry name" value="LIPOPOLYSACCHARIDE BIOSYNTHESIS O-ACETYL TRANSFERASE WBBJ-RELATED"/>
    <property type="match status" value="1"/>
</dbReference>
<organism evidence="4 5">
    <name type="scientific">Aureitalea marina</name>
    <dbReference type="NCBI Taxonomy" id="930804"/>
    <lineage>
        <taxon>Bacteria</taxon>
        <taxon>Pseudomonadati</taxon>
        <taxon>Bacteroidota</taxon>
        <taxon>Flavobacteriia</taxon>
        <taxon>Flavobacteriales</taxon>
        <taxon>Flavobacteriaceae</taxon>
        <taxon>Aureitalea</taxon>
    </lineage>
</organism>
<proteinExistence type="predicted"/>
<evidence type="ECO:0000256" key="1">
    <source>
        <dbReference type="ARBA" id="ARBA00022679"/>
    </source>
</evidence>
<name>A0A2S7KMN6_9FLAO</name>
<dbReference type="EMBL" id="MQUB01000001">
    <property type="protein sequence ID" value="PQB03887.1"/>
    <property type="molecule type" value="Genomic_DNA"/>
</dbReference>
<sequence>MKLFLKKFLNRILNTPEERKGVRITGFSRGLANVEFEGKNQVPDRCNFSGEIKIGYATTLGYNNFLHGHITVGKYCQFGADVALHATNHPMNYLTTYINANLFEGELKQLKEQREILVGNDVWIGHNAMIVGNVSVGNGAIVAAGAVVTKDVPAYAVVAGVPAKIVKMRFSDEVIAKIQDLKWWDMTQTELQQHKQLFQTPITDDFDPTKDD</sequence>
<keyword evidence="5" id="KW-1185">Reference proteome</keyword>
<protein>
    <recommendedName>
        <fullName evidence="6">Acetyltransferase</fullName>
    </recommendedName>
</protein>
<comment type="caution">
    <text evidence="4">The sequence shown here is derived from an EMBL/GenBank/DDBJ whole genome shotgun (WGS) entry which is preliminary data.</text>
</comment>
<dbReference type="PANTHER" id="PTHR23416">
    <property type="entry name" value="SIALIC ACID SYNTHASE-RELATED"/>
    <property type="match status" value="1"/>
</dbReference>
<dbReference type="InterPro" id="IPR051159">
    <property type="entry name" value="Hexapeptide_acetyltransf"/>
</dbReference>
<keyword evidence="2" id="KW-0677">Repeat</keyword>
<evidence type="ECO:0000256" key="2">
    <source>
        <dbReference type="ARBA" id="ARBA00022737"/>
    </source>
</evidence>
<dbReference type="Pfam" id="PF00132">
    <property type="entry name" value="Hexapep"/>
    <property type="match status" value="1"/>
</dbReference>
<dbReference type="AlphaFoldDB" id="A0A2S7KMN6"/>
<dbReference type="CDD" id="cd03349">
    <property type="entry name" value="LbH_XAT"/>
    <property type="match status" value="1"/>
</dbReference>
<evidence type="ECO:0000313" key="5">
    <source>
        <dbReference type="Proteomes" id="UP000239800"/>
    </source>
</evidence>
<accession>A0A2S7KMN6</accession>
<dbReference type="InterPro" id="IPR011004">
    <property type="entry name" value="Trimer_LpxA-like_sf"/>
</dbReference>
<dbReference type="PROSITE" id="PS00101">
    <property type="entry name" value="HEXAPEP_TRANSFERASES"/>
    <property type="match status" value="1"/>
</dbReference>
<dbReference type="InterPro" id="IPR018357">
    <property type="entry name" value="Hexapep_transf_CS"/>
</dbReference>
<dbReference type="InterPro" id="IPR001451">
    <property type="entry name" value="Hexapep"/>
</dbReference>
<evidence type="ECO:0008006" key="6">
    <source>
        <dbReference type="Google" id="ProtNLM"/>
    </source>
</evidence>
<dbReference type="SUPFAM" id="SSF51161">
    <property type="entry name" value="Trimeric LpxA-like enzymes"/>
    <property type="match status" value="1"/>
</dbReference>
<evidence type="ECO:0000313" key="4">
    <source>
        <dbReference type="EMBL" id="PQB03887.1"/>
    </source>
</evidence>
<dbReference type="Gene3D" id="2.160.10.10">
    <property type="entry name" value="Hexapeptide repeat proteins"/>
    <property type="match status" value="1"/>
</dbReference>